<dbReference type="Proteomes" id="UP000247480">
    <property type="component" value="Unassembled WGS sequence"/>
</dbReference>
<dbReference type="AlphaFoldDB" id="A0A2V0Q8S6"/>
<comment type="caution">
    <text evidence="1">The sequence shown here is derived from an EMBL/GenBank/DDBJ whole genome shotgun (WGS) entry which is preliminary data.</text>
</comment>
<gene>
    <name evidence="1" type="ORF">KPSA1_02275</name>
</gene>
<sequence>MTGENTPRPRLILPCLTFARRLFVQSLGALKTDETNEYSLSGM</sequence>
<proteinExistence type="predicted"/>
<protein>
    <submittedName>
        <fullName evidence="1">Uncharacterized protein</fullName>
    </submittedName>
</protein>
<evidence type="ECO:0000313" key="2">
    <source>
        <dbReference type="Proteomes" id="UP000247480"/>
    </source>
</evidence>
<organism evidence="1 2">
    <name type="scientific">Pseudomonas syringae pv. actinidiae</name>
    <dbReference type="NCBI Taxonomy" id="103796"/>
    <lineage>
        <taxon>Bacteria</taxon>
        <taxon>Pseudomonadati</taxon>
        <taxon>Pseudomonadota</taxon>
        <taxon>Gammaproteobacteria</taxon>
        <taxon>Pseudomonadales</taxon>
        <taxon>Pseudomonadaceae</taxon>
        <taxon>Pseudomonas</taxon>
        <taxon>Pseudomonas syringae</taxon>
    </lineage>
</organism>
<name>A0A2V0Q8S6_PSESF</name>
<accession>A0A2V0Q8S6</accession>
<evidence type="ECO:0000313" key="1">
    <source>
        <dbReference type="EMBL" id="GBH08887.1"/>
    </source>
</evidence>
<dbReference type="EMBL" id="BGJZ01000102">
    <property type="protein sequence ID" value="GBH08887.1"/>
    <property type="molecule type" value="Genomic_DNA"/>
</dbReference>
<reference evidence="1 2" key="1">
    <citation type="submission" date="2018-04" db="EMBL/GenBank/DDBJ databases">
        <title>Draft genome sequence of Pseudomonas syringae pv. actinidiae biovar 1 strains isolated from kiwifruit in Kagawa prefecture.</title>
        <authorList>
            <person name="Tabuchi M."/>
            <person name="Saito M."/>
            <person name="Fujiwara S."/>
            <person name="Sasa N."/>
            <person name="Akimitsu K."/>
            <person name="Gomi K."/>
            <person name="Konishi-Sugita S."/>
            <person name="Hamano K."/>
            <person name="Kataoka I."/>
        </authorList>
    </citation>
    <scope>NUCLEOTIDE SEQUENCE [LARGE SCALE GENOMIC DNA]</scope>
    <source>
        <strain evidence="1 2">MAFF212206</strain>
    </source>
</reference>